<keyword evidence="1 3" id="KW-0732">Signal</keyword>
<dbReference type="EMBL" id="JBHSOW010000017">
    <property type="protein sequence ID" value="MFC5648572.1"/>
    <property type="molecule type" value="Genomic_DNA"/>
</dbReference>
<feature type="chain" id="PRO_5045653531" description="Extracellular solute-binding protein" evidence="3">
    <location>
        <begin position="25"/>
        <end position="558"/>
    </location>
</feature>
<name>A0ABW0VUB0_9BACL</name>
<protein>
    <recommendedName>
        <fullName evidence="6">Extracellular solute-binding protein</fullName>
    </recommendedName>
</protein>
<accession>A0ABW0VUB0</accession>
<dbReference type="PANTHER" id="PTHR43649:SF33">
    <property type="entry name" value="POLYGALACTURONAN_RHAMNOGALACTURONAN-BINDING PROTEIN YTCQ"/>
    <property type="match status" value="1"/>
</dbReference>
<gene>
    <name evidence="4" type="ORF">ACFPYJ_05415</name>
</gene>
<feature type="compositionally biased region" description="Polar residues" evidence="2">
    <location>
        <begin position="40"/>
        <end position="50"/>
    </location>
</feature>
<dbReference type="PROSITE" id="PS51257">
    <property type="entry name" value="PROKAR_LIPOPROTEIN"/>
    <property type="match status" value="1"/>
</dbReference>
<dbReference type="Proteomes" id="UP001596047">
    <property type="component" value="Unassembled WGS sequence"/>
</dbReference>
<dbReference type="Gene3D" id="3.40.190.10">
    <property type="entry name" value="Periplasmic binding protein-like II"/>
    <property type="match status" value="2"/>
</dbReference>
<evidence type="ECO:0000256" key="1">
    <source>
        <dbReference type="ARBA" id="ARBA00022729"/>
    </source>
</evidence>
<feature type="signal peptide" evidence="3">
    <location>
        <begin position="1"/>
        <end position="24"/>
    </location>
</feature>
<organism evidence="4 5">
    <name type="scientific">Paenibacillus solisilvae</name>
    <dbReference type="NCBI Taxonomy" id="2486751"/>
    <lineage>
        <taxon>Bacteria</taxon>
        <taxon>Bacillati</taxon>
        <taxon>Bacillota</taxon>
        <taxon>Bacilli</taxon>
        <taxon>Bacillales</taxon>
        <taxon>Paenibacillaceae</taxon>
        <taxon>Paenibacillus</taxon>
    </lineage>
</organism>
<evidence type="ECO:0000313" key="5">
    <source>
        <dbReference type="Proteomes" id="UP001596047"/>
    </source>
</evidence>
<keyword evidence="5" id="KW-1185">Reference proteome</keyword>
<sequence>MGKSKRYSAAVMALIVLAALLAGCAGENGGGGKTNEPKPTVSNDNGNQASAAGENGEKGEKLDISMSFFNISKAFPDRKSDEFLKFIQDKFNVRIVDNVISYADYAEKYQLWAAAGDLPDVFSDDIINSETYYSWINQGIIRALPEDLSKYPNVQNVLNLEDTKSLKVEGRYYMIPRQTYKETDQWAIERSIVVRKDWMENLGLEAPVTYDDYLNMYKAFVNGDPDGNGADDTVGLTFRANSSMLLPIAGGTLPNLINSSWVKEDGKYIPYYASERMKDAVVQMRKLYAEGAIDPDFAIMKTNDGFDKFGQGKVGALSVQGTANALNSMKTAWEKYNKDKAFEDSVEILPVSWEAADGNRYRYTAVTFWSESYFSANVSDEKMDRILQIYDWLLSDEFMTFKRYGFEGKDYKKEGDKFVITRDEGSDGQYKSLGSLYPSYGGLFGSLAAWGQQLELEENEINKINYGEKLWTLSHEAYKSNREKLMPIPTNFKVEQLYTPAKAKLSAINPVDDVIKVMLGKGDPAAMWESILKGYDDKGLQPAIKEVNDEVQKLGLDK</sequence>
<dbReference type="RefSeq" id="WP_379187035.1">
    <property type="nucleotide sequence ID" value="NZ_JBHSOW010000017.1"/>
</dbReference>
<proteinExistence type="predicted"/>
<dbReference type="SUPFAM" id="SSF53850">
    <property type="entry name" value="Periplasmic binding protein-like II"/>
    <property type="match status" value="1"/>
</dbReference>
<feature type="region of interest" description="Disordered" evidence="2">
    <location>
        <begin position="30"/>
        <end position="58"/>
    </location>
</feature>
<comment type="caution">
    <text evidence="4">The sequence shown here is derived from an EMBL/GenBank/DDBJ whole genome shotgun (WGS) entry which is preliminary data.</text>
</comment>
<evidence type="ECO:0008006" key="6">
    <source>
        <dbReference type="Google" id="ProtNLM"/>
    </source>
</evidence>
<reference evidence="5" key="1">
    <citation type="journal article" date="2019" name="Int. J. Syst. Evol. Microbiol.">
        <title>The Global Catalogue of Microorganisms (GCM) 10K type strain sequencing project: providing services to taxonomists for standard genome sequencing and annotation.</title>
        <authorList>
            <consortium name="The Broad Institute Genomics Platform"/>
            <consortium name="The Broad Institute Genome Sequencing Center for Infectious Disease"/>
            <person name="Wu L."/>
            <person name="Ma J."/>
        </authorList>
    </citation>
    <scope>NUCLEOTIDE SEQUENCE [LARGE SCALE GENOMIC DNA]</scope>
    <source>
        <strain evidence="5">CGMCC 1.3240</strain>
    </source>
</reference>
<evidence type="ECO:0000313" key="4">
    <source>
        <dbReference type="EMBL" id="MFC5648572.1"/>
    </source>
</evidence>
<evidence type="ECO:0000256" key="3">
    <source>
        <dbReference type="SAM" id="SignalP"/>
    </source>
</evidence>
<evidence type="ECO:0000256" key="2">
    <source>
        <dbReference type="SAM" id="MobiDB-lite"/>
    </source>
</evidence>
<dbReference type="InterPro" id="IPR050490">
    <property type="entry name" value="Bact_solute-bd_prot1"/>
</dbReference>
<dbReference type="PANTHER" id="PTHR43649">
    <property type="entry name" value="ARABINOSE-BINDING PROTEIN-RELATED"/>
    <property type="match status" value="1"/>
</dbReference>